<comment type="caution">
    <text evidence="1">The sequence shown here is derived from an EMBL/GenBank/DDBJ whole genome shotgun (WGS) entry which is preliminary data.</text>
</comment>
<reference evidence="1" key="1">
    <citation type="submission" date="2021-06" db="EMBL/GenBank/DDBJ databases">
        <authorList>
            <person name="Arsene-Ploetze F."/>
        </authorList>
    </citation>
    <scope>NUCLEOTIDE SEQUENCE</scope>
    <source>
        <strain evidence="1">SBRY1</strain>
    </source>
</reference>
<dbReference type="AlphaFoldDB" id="A0A9W4E532"/>
<name>A0A9W4E532_9ACTN</name>
<organism evidence="1 2">
    <name type="scientific">Actinacidiphila bryophytorum</name>
    <dbReference type="NCBI Taxonomy" id="1436133"/>
    <lineage>
        <taxon>Bacteria</taxon>
        <taxon>Bacillati</taxon>
        <taxon>Actinomycetota</taxon>
        <taxon>Actinomycetes</taxon>
        <taxon>Kitasatosporales</taxon>
        <taxon>Streptomycetaceae</taxon>
        <taxon>Actinacidiphila</taxon>
    </lineage>
</organism>
<evidence type="ECO:0000313" key="2">
    <source>
        <dbReference type="Proteomes" id="UP001153328"/>
    </source>
</evidence>
<accession>A0A9W4E532</accession>
<evidence type="ECO:0000313" key="1">
    <source>
        <dbReference type="EMBL" id="CAG7613300.1"/>
    </source>
</evidence>
<sequence>MVNAIAALTLGCAALAWLVWRGFFTPVGSFGSWAMFSHIGAYRATLSDTAHDGRPVCPWDYELRQDVFRSAASLQSLVLYLAEEHGMSVAGDGVVLVPFESIRIAVRNGGVVRA</sequence>
<keyword evidence="2" id="KW-1185">Reference proteome</keyword>
<protein>
    <submittedName>
        <fullName evidence="1">Uncharacterized protein</fullName>
    </submittedName>
</protein>
<dbReference type="EMBL" id="CAJVAX010000002">
    <property type="protein sequence ID" value="CAG7613300.1"/>
    <property type="molecule type" value="Genomic_DNA"/>
</dbReference>
<proteinExistence type="predicted"/>
<gene>
    <name evidence="1" type="ORF">SBRY_100146</name>
</gene>
<dbReference type="Proteomes" id="UP001153328">
    <property type="component" value="Unassembled WGS sequence"/>
</dbReference>
<dbReference type="RefSeq" id="WP_205046417.1">
    <property type="nucleotide sequence ID" value="NZ_CAJVAX010000002.1"/>
</dbReference>